<organism evidence="2 3">
    <name type="scientific">Desulfonema ishimotonii</name>
    <dbReference type="NCBI Taxonomy" id="45657"/>
    <lineage>
        <taxon>Bacteria</taxon>
        <taxon>Pseudomonadati</taxon>
        <taxon>Thermodesulfobacteriota</taxon>
        <taxon>Desulfobacteria</taxon>
        <taxon>Desulfobacterales</taxon>
        <taxon>Desulfococcaceae</taxon>
        <taxon>Desulfonema</taxon>
    </lineage>
</organism>
<reference evidence="3" key="1">
    <citation type="submission" date="2017-11" db="EMBL/GenBank/DDBJ databases">
        <authorList>
            <person name="Watanabe M."/>
            <person name="Kojima H."/>
        </authorList>
    </citation>
    <scope>NUCLEOTIDE SEQUENCE [LARGE SCALE GENOMIC DNA]</scope>
    <source>
        <strain evidence="3">Tokyo 01</strain>
    </source>
</reference>
<name>A0A401FTM6_9BACT</name>
<reference evidence="3" key="2">
    <citation type="submission" date="2019-01" db="EMBL/GenBank/DDBJ databases">
        <title>Genome sequence of Desulfonema ishimotonii strain Tokyo 01.</title>
        <authorList>
            <person name="Fukui M."/>
        </authorList>
    </citation>
    <scope>NUCLEOTIDE SEQUENCE [LARGE SCALE GENOMIC DNA]</scope>
    <source>
        <strain evidence="3">Tokyo 01</strain>
    </source>
</reference>
<proteinExistence type="predicted"/>
<gene>
    <name evidence="2" type="ORF">DENIS_1267</name>
</gene>
<evidence type="ECO:0000313" key="3">
    <source>
        <dbReference type="Proteomes" id="UP000288096"/>
    </source>
</evidence>
<dbReference type="EMBL" id="BEXT01000001">
    <property type="protein sequence ID" value="GBC60316.1"/>
    <property type="molecule type" value="Genomic_DNA"/>
</dbReference>
<protein>
    <submittedName>
        <fullName evidence="2">Uncharacterized protein</fullName>
    </submittedName>
</protein>
<keyword evidence="3" id="KW-1185">Reference proteome</keyword>
<comment type="caution">
    <text evidence="2">The sequence shown here is derived from an EMBL/GenBank/DDBJ whole genome shotgun (WGS) entry which is preliminary data.</text>
</comment>
<evidence type="ECO:0000256" key="1">
    <source>
        <dbReference type="SAM" id="MobiDB-lite"/>
    </source>
</evidence>
<accession>A0A401FTM6</accession>
<evidence type="ECO:0000313" key="2">
    <source>
        <dbReference type="EMBL" id="GBC60316.1"/>
    </source>
</evidence>
<feature type="region of interest" description="Disordered" evidence="1">
    <location>
        <begin position="1"/>
        <end position="23"/>
    </location>
</feature>
<dbReference type="AlphaFoldDB" id="A0A401FTM6"/>
<sequence>MYLRTQEGKIINPVSGENADRPYSTRQTCGKCHDYNMITKGYHFQQGWDRIRDDFDKEMPWVLSDGMMGKQ</sequence>
<dbReference type="Proteomes" id="UP000288096">
    <property type="component" value="Unassembled WGS sequence"/>
</dbReference>